<evidence type="ECO:0000256" key="4">
    <source>
        <dbReference type="ARBA" id="ARBA00023027"/>
    </source>
</evidence>
<evidence type="ECO:0000256" key="3">
    <source>
        <dbReference type="ARBA" id="ARBA00023002"/>
    </source>
</evidence>
<name>A0ABD1PUY3_9LAMI</name>
<dbReference type="PANTHER" id="PTHR43570">
    <property type="entry name" value="ALDEHYDE DEHYDROGENASE"/>
    <property type="match status" value="1"/>
</dbReference>
<dbReference type="Gene3D" id="2.40.70.10">
    <property type="entry name" value="Acid Proteases"/>
    <property type="match status" value="1"/>
</dbReference>
<dbReference type="InterPro" id="IPR016163">
    <property type="entry name" value="Ald_DH_C"/>
</dbReference>
<dbReference type="PROSITE" id="PS51767">
    <property type="entry name" value="PEPTIDASE_A1"/>
    <property type="match status" value="1"/>
</dbReference>
<keyword evidence="3" id="KW-0560">Oxidoreductase</keyword>
<comment type="caution">
    <text evidence="8">The sequence shown here is derived from an EMBL/GenBank/DDBJ whole genome shotgun (WGS) entry which is preliminary data.</text>
</comment>
<evidence type="ECO:0000256" key="6">
    <source>
        <dbReference type="ARBA" id="ARBA00049194"/>
    </source>
</evidence>
<dbReference type="InterPro" id="IPR015590">
    <property type="entry name" value="Aldehyde_DH_dom"/>
</dbReference>
<proteinExistence type="inferred from homology"/>
<evidence type="ECO:0000313" key="8">
    <source>
        <dbReference type="EMBL" id="KAL2467748.1"/>
    </source>
</evidence>
<evidence type="ECO:0000313" key="9">
    <source>
        <dbReference type="Proteomes" id="UP001604277"/>
    </source>
</evidence>
<gene>
    <name evidence="8" type="ORF">Fot_51273</name>
</gene>
<dbReference type="Proteomes" id="UP001604277">
    <property type="component" value="Unassembled WGS sequence"/>
</dbReference>
<feature type="domain" description="Peptidase A1" evidence="7">
    <location>
        <begin position="508"/>
        <end position="721"/>
    </location>
</feature>
<protein>
    <recommendedName>
        <fullName evidence="5">aldehyde dehydrogenase (NAD(+))</fullName>
        <ecNumber evidence="5">1.2.1.3</ecNumber>
    </recommendedName>
</protein>
<dbReference type="Gene3D" id="3.40.605.10">
    <property type="entry name" value="Aldehyde Dehydrogenase, Chain A, domain 1"/>
    <property type="match status" value="1"/>
</dbReference>
<comment type="catalytic activity">
    <reaction evidence="6">
        <text>an aldehyde + NAD(+) + H2O = a carboxylate + NADH + 2 H(+)</text>
        <dbReference type="Rhea" id="RHEA:16185"/>
        <dbReference type="ChEBI" id="CHEBI:15377"/>
        <dbReference type="ChEBI" id="CHEBI:15378"/>
        <dbReference type="ChEBI" id="CHEBI:17478"/>
        <dbReference type="ChEBI" id="CHEBI:29067"/>
        <dbReference type="ChEBI" id="CHEBI:57540"/>
        <dbReference type="ChEBI" id="CHEBI:57945"/>
        <dbReference type="EC" id="1.2.1.3"/>
    </reaction>
</comment>
<comment type="similarity">
    <text evidence="2">Belongs to the aldehyde dehydrogenase family.</text>
</comment>
<dbReference type="GO" id="GO:0004029">
    <property type="term" value="F:aldehyde dehydrogenase (NAD+) activity"/>
    <property type="evidence" value="ECO:0007669"/>
    <property type="project" value="UniProtKB-EC"/>
</dbReference>
<dbReference type="InterPro" id="IPR033121">
    <property type="entry name" value="PEPTIDASE_A1"/>
</dbReference>
<dbReference type="FunFam" id="3.40.309.10:FF:000003">
    <property type="entry name" value="Aldehyde dehydrogenase"/>
    <property type="match status" value="1"/>
</dbReference>
<evidence type="ECO:0000256" key="2">
    <source>
        <dbReference type="ARBA" id="ARBA00009986"/>
    </source>
</evidence>
<dbReference type="SUPFAM" id="SSF53720">
    <property type="entry name" value="ALDH-like"/>
    <property type="match status" value="1"/>
</dbReference>
<evidence type="ECO:0000256" key="5">
    <source>
        <dbReference type="ARBA" id="ARBA00024226"/>
    </source>
</evidence>
<evidence type="ECO:0000256" key="1">
    <source>
        <dbReference type="ARBA" id="ARBA00007447"/>
    </source>
</evidence>
<dbReference type="FunFam" id="3.40.605.10:FF:000004">
    <property type="entry name" value="Aldehyde dehydrogenase"/>
    <property type="match status" value="1"/>
</dbReference>
<keyword evidence="9" id="KW-1185">Reference proteome</keyword>
<dbReference type="InterPro" id="IPR016161">
    <property type="entry name" value="Ald_DH/histidinol_DH"/>
</dbReference>
<keyword evidence="4" id="KW-0520">NAD</keyword>
<sequence>MALEAAELVAGLRATFGSGKTKSYEWRVSQLKAIVKLADERQKDIIGALRSDLNKPEFESYAHEISGVKKSCNLALKELHWWMTPEKAKTSSTTFPSSAEIVSEPLGVILVISTWNYPFLLSLDPVVGAISAGNTVVLKPSEIAPATSSLLSELLGEYMDSSAVKVVEGAVPETTALLEQKWDKILYTGSCEVGRIILAAAAKHLTPVILELGGKCPVVVDTNVNLEVAARRIIAGKWSSNNGQTCVAPDYVITTKAFAPKLVDALTSELEKFYGKEPLKSQDLSRIVNSSHFNRLTKLMDDEKVSGKIVHGGQCDKTNLRIAPTILLDVPEDSLIMNEEIFGPLLPIITVNKIEDSINVINAREKPLAAYLFTNDKKLKEEFIGSISAGGLCINDTTLHLAESSLPFGGVGESGMGSYHGKFSFDAFSHKKAVLRRSFAGDISARYPPYTTRKLQLLKALLNGSILGILRALFDGNQLKNVARVKAQSLTSSYYFLVEGDGLEKGFFHAAVRVGNRLNEFYLEIDTGSDLTWITCSPTNIQFLKTELEKHFTRCLQPFSTYKTPHNPYKTNNNFVSCEDSSTCGLVEKPVNPQCSKQNQQCHYQVEYADHGSSLGVLVRDIFFLSSSSKGSLIQPISTLIFGCGYHQEFSPLLRPPFADGVLGLGTGKTSILSQLSGQGLIKKVMALCLSEMDPGYLVLGDSQSNLPRIIWMPLSNNHLE</sequence>
<dbReference type="InterPro" id="IPR032861">
    <property type="entry name" value="TAXi_N"/>
</dbReference>
<dbReference type="EC" id="1.2.1.3" evidence="5"/>
<dbReference type="GO" id="GO:0009737">
    <property type="term" value="P:response to abscisic acid"/>
    <property type="evidence" value="ECO:0007669"/>
    <property type="project" value="UniProtKB-ARBA"/>
</dbReference>
<dbReference type="InterPro" id="IPR016162">
    <property type="entry name" value="Ald_DH_N"/>
</dbReference>
<dbReference type="EMBL" id="JBFOLJ010000017">
    <property type="protein sequence ID" value="KAL2467748.1"/>
    <property type="molecule type" value="Genomic_DNA"/>
</dbReference>
<dbReference type="AlphaFoldDB" id="A0ABD1PUY3"/>
<dbReference type="SUPFAM" id="SSF50630">
    <property type="entry name" value="Acid proteases"/>
    <property type="match status" value="1"/>
</dbReference>
<dbReference type="PANTHER" id="PTHR43570:SF16">
    <property type="entry name" value="ALDEHYDE DEHYDROGENASE TYPE III, ISOFORM Q"/>
    <property type="match status" value="1"/>
</dbReference>
<dbReference type="Pfam" id="PF14543">
    <property type="entry name" value="TAXi_N"/>
    <property type="match status" value="1"/>
</dbReference>
<dbReference type="Pfam" id="PF00171">
    <property type="entry name" value="Aldedh"/>
    <property type="match status" value="1"/>
</dbReference>
<evidence type="ECO:0000259" key="7">
    <source>
        <dbReference type="PROSITE" id="PS51767"/>
    </source>
</evidence>
<organism evidence="8 9">
    <name type="scientific">Forsythia ovata</name>
    <dbReference type="NCBI Taxonomy" id="205694"/>
    <lineage>
        <taxon>Eukaryota</taxon>
        <taxon>Viridiplantae</taxon>
        <taxon>Streptophyta</taxon>
        <taxon>Embryophyta</taxon>
        <taxon>Tracheophyta</taxon>
        <taxon>Spermatophyta</taxon>
        <taxon>Magnoliopsida</taxon>
        <taxon>eudicotyledons</taxon>
        <taxon>Gunneridae</taxon>
        <taxon>Pentapetalae</taxon>
        <taxon>asterids</taxon>
        <taxon>lamiids</taxon>
        <taxon>Lamiales</taxon>
        <taxon>Oleaceae</taxon>
        <taxon>Forsythieae</taxon>
        <taxon>Forsythia</taxon>
    </lineage>
</organism>
<comment type="similarity">
    <text evidence="1">Belongs to the peptidase A1 family.</text>
</comment>
<dbReference type="InterPro" id="IPR021109">
    <property type="entry name" value="Peptidase_aspartic_dom_sf"/>
</dbReference>
<accession>A0ABD1PUY3</accession>
<dbReference type="Gene3D" id="3.40.309.10">
    <property type="entry name" value="Aldehyde Dehydrogenase, Chain A, domain 2"/>
    <property type="match status" value="1"/>
</dbReference>
<reference evidence="9" key="1">
    <citation type="submission" date="2024-07" db="EMBL/GenBank/DDBJ databases">
        <title>Two chromosome-level genome assemblies of Korean endemic species Abeliophyllum distichum and Forsythia ovata (Oleaceae).</title>
        <authorList>
            <person name="Jang H."/>
        </authorList>
    </citation>
    <scope>NUCLEOTIDE SEQUENCE [LARGE SCALE GENOMIC DNA]</scope>
</reference>
<dbReference type="InterPro" id="IPR012394">
    <property type="entry name" value="Aldehyde_DH_NAD(P)"/>
</dbReference>